<dbReference type="InterPro" id="IPR009003">
    <property type="entry name" value="Peptidase_S1_PA"/>
</dbReference>
<sequence>MSRVRAAVEDSGTLAKSATSGGTLPAATDAAQRALEVGKLALTTIFDEGREQISAEQMLGLEAIVVSIGRPAILIRSDRFDSPPDPWGILERYRAAIEAIFPSVGRIELTGHPSLDWVGTGFMVAPGVLATNRHVIQEFAQPNAQGKWTIEPGISARVDFAEEIDTMAPRERAIGSIIAVHSVFDVALLEVAEGAQGAVPPIRMDGGSVPVGRGRLSFVVGYPALDSRRNDPTLMQNIFANIYNVKRLQPGLLNNWSAANSAYLHDCSTLGGNSGSCFVDLDTGVVTGVHFGGRFQEGNWAVSTRDLAADGYLSRLGARFV</sequence>
<protein>
    <submittedName>
        <fullName evidence="2">Trypsin-like peptidase domain-containing protein</fullName>
    </submittedName>
</protein>
<dbReference type="Gene3D" id="2.40.10.10">
    <property type="entry name" value="Trypsin-like serine proteases"/>
    <property type="match status" value="2"/>
</dbReference>
<gene>
    <name evidence="2" type="ORF">SAMN05216337_1007169</name>
</gene>
<reference evidence="2 3" key="1">
    <citation type="submission" date="2016-10" db="EMBL/GenBank/DDBJ databases">
        <authorList>
            <person name="de Groot N.N."/>
        </authorList>
    </citation>
    <scope>NUCLEOTIDE SEQUENCE [LARGE SCALE GENOMIC DNA]</scope>
    <source>
        <strain evidence="2 3">R5</strain>
    </source>
</reference>
<evidence type="ECO:0000256" key="1">
    <source>
        <dbReference type="SAM" id="MobiDB-lite"/>
    </source>
</evidence>
<dbReference type="EMBL" id="FMZW01000007">
    <property type="protein sequence ID" value="SDD09392.1"/>
    <property type="molecule type" value="Genomic_DNA"/>
</dbReference>
<dbReference type="Pfam" id="PF13365">
    <property type="entry name" value="Trypsin_2"/>
    <property type="match status" value="1"/>
</dbReference>
<evidence type="ECO:0000313" key="3">
    <source>
        <dbReference type="Proteomes" id="UP000199245"/>
    </source>
</evidence>
<dbReference type="AlphaFoldDB" id="A0A1G6RXK0"/>
<dbReference type="Proteomes" id="UP000199245">
    <property type="component" value="Unassembled WGS sequence"/>
</dbReference>
<accession>A0A1G6RXK0</accession>
<dbReference type="SUPFAM" id="SSF50494">
    <property type="entry name" value="Trypsin-like serine proteases"/>
    <property type="match status" value="1"/>
</dbReference>
<feature type="region of interest" description="Disordered" evidence="1">
    <location>
        <begin position="1"/>
        <end position="24"/>
    </location>
</feature>
<dbReference type="InterPro" id="IPR043504">
    <property type="entry name" value="Peptidase_S1_PA_chymotrypsin"/>
</dbReference>
<proteinExistence type="predicted"/>
<evidence type="ECO:0000313" key="2">
    <source>
        <dbReference type="EMBL" id="SDD09392.1"/>
    </source>
</evidence>
<organism evidence="2 3">
    <name type="scientific">Bradyrhizobium brasilense</name>
    <dbReference type="NCBI Taxonomy" id="1419277"/>
    <lineage>
        <taxon>Bacteria</taxon>
        <taxon>Pseudomonadati</taxon>
        <taxon>Pseudomonadota</taxon>
        <taxon>Alphaproteobacteria</taxon>
        <taxon>Hyphomicrobiales</taxon>
        <taxon>Nitrobacteraceae</taxon>
        <taxon>Bradyrhizobium</taxon>
    </lineage>
</organism>
<name>A0A1G6RXK0_9BRAD</name>